<evidence type="ECO:0000313" key="1">
    <source>
        <dbReference type="EMBL" id="KAG9319106.1"/>
    </source>
</evidence>
<evidence type="ECO:0000313" key="2">
    <source>
        <dbReference type="Proteomes" id="UP000717515"/>
    </source>
</evidence>
<dbReference type="EMBL" id="JAIFTL010000637">
    <property type="protein sequence ID" value="KAG9319106.1"/>
    <property type="molecule type" value="Genomic_DNA"/>
</dbReference>
<accession>A0A9P7ZYB1</accession>
<proteinExistence type="predicted"/>
<comment type="caution">
    <text evidence="1">The sequence shown here is derived from an EMBL/GenBank/DDBJ whole genome shotgun (WGS) entry which is preliminary data.</text>
</comment>
<name>A0A9P7ZYB1_MORAP</name>
<protein>
    <submittedName>
        <fullName evidence="1">Uncharacterized protein</fullName>
    </submittedName>
</protein>
<dbReference type="Proteomes" id="UP000717515">
    <property type="component" value="Unassembled WGS sequence"/>
</dbReference>
<gene>
    <name evidence="1" type="ORF">KVV02_001765</name>
</gene>
<dbReference type="AlphaFoldDB" id="A0A9P7ZYB1"/>
<reference evidence="1" key="1">
    <citation type="submission" date="2021-07" db="EMBL/GenBank/DDBJ databases">
        <title>Draft genome of Mortierella alpina, strain LL118, isolated from an aspen leaf litter sample.</title>
        <authorList>
            <person name="Yang S."/>
            <person name="Vinatzer B.A."/>
        </authorList>
    </citation>
    <scope>NUCLEOTIDE SEQUENCE</scope>
    <source>
        <strain evidence="1">LL118</strain>
    </source>
</reference>
<organism evidence="1 2">
    <name type="scientific">Mortierella alpina</name>
    <name type="common">Oleaginous fungus</name>
    <name type="synonym">Mortierella renispora</name>
    <dbReference type="NCBI Taxonomy" id="64518"/>
    <lineage>
        <taxon>Eukaryota</taxon>
        <taxon>Fungi</taxon>
        <taxon>Fungi incertae sedis</taxon>
        <taxon>Mucoromycota</taxon>
        <taxon>Mortierellomycotina</taxon>
        <taxon>Mortierellomycetes</taxon>
        <taxon>Mortierellales</taxon>
        <taxon>Mortierellaceae</taxon>
        <taxon>Mortierella</taxon>
    </lineage>
</organism>
<sequence length="102" mass="11288">MVSCLTAASMSHSVGAKSIQEPAKQLQHMQELSDEAIKALLSVLVFTRYINAILAWPNSKTRRHKKSRSAGKHSGTSPLLRQVLRRSLLGQIGKHQLKAEKC</sequence>